<gene>
    <name evidence="2" type="ORF">EQG61_11220</name>
</gene>
<dbReference type="NCBIfam" id="TIGR03519">
    <property type="entry name" value="T9SS_PorP_fam"/>
    <property type="match status" value="1"/>
</dbReference>
<dbReference type="InterPro" id="IPR019861">
    <property type="entry name" value="PorP/SprF_Bacteroidetes"/>
</dbReference>
<protein>
    <submittedName>
        <fullName evidence="2">Type IX secretion system membrane protein PorP/SprF</fullName>
    </submittedName>
</protein>
<dbReference type="Pfam" id="PF11751">
    <property type="entry name" value="PorP_SprF"/>
    <property type="match status" value="1"/>
</dbReference>
<evidence type="ECO:0000256" key="1">
    <source>
        <dbReference type="SAM" id="SignalP"/>
    </source>
</evidence>
<comment type="caution">
    <text evidence="2">The sequence shown here is derived from an EMBL/GenBank/DDBJ whole genome shotgun (WGS) entry which is preliminary data.</text>
</comment>
<feature type="chain" id="PRO_5020346706" evidence="1">
    <location>
        <begin position="24"/>
        <end position="317"/>
    </location>
</feature>
<keyword evidence="1" id="KW-0732">Signal</keyword>
<accession>A0A4Q1K786</accession>
<dbReference type="RefSeq" id="WP_129462036.1">
    <property type="nucleotide sequence ID" value="NZ_SBKN01000007.1"/>
</dbReference>
<sequence>MKRNVLKYIILAGILLCARKSQAQQDPQYTQYMYNMSVLNPAYATDDEDLINLGGLYRAQWVGSVGGPTTGTFFAHVPLKKRMEAGMSVIHDQIGDVVKESNVFADFAYVLPVSETHKLSFGLKAGATFFSTNFNGFVYSDPLPDQAFANNLSRTYPNVGVGTFYFGDKYYVGLSAPNLLRTKHLESKDGLTRTGVEEVHYFLTGGYVFEINDRFKFKPAFMAKGVSGTPLSFDVTANVLYNNMLEMGVGYRVGDALSGLVNFRITQNLRIGYAYDYTLSNLGRFNSGSHEIMVLFNLSKSGSNSAGNGYDKSPRFF</sequence>
<dbReference type="EMBL" id="SBKN01000007">
    <property type="protein sequence ID" value="RXR21576.1"/>
    <property type="molecule type" value="Genomic_DNA"/>
</dbReference>
<name>A0A4Q1K786_9FLAO</name>
<organism evidence="2 3">
    <name type="scientific">Flavobacterium stagni</name>
    <dbReference type="NCBI Taxonomy" id="2506421"/>
    <lineage>
        <taxon>Bacteria</taxon>
        <taxon>Pseudomonadati</taxon>
        <taxon>Bacteroidota</taxon>
        <taxon>Flavobacteriia</taxon>
        <taxon>Flavobacteriales</taxon>
        <taxon>Flavobacteriaceae</taxon>
        <taxon>Flavobacterium</taxon>
    </lineage>
</organism>
<evidence type="ECO:0000313" key="3">
    <source>
        <dbReference type="Proteomes" id="UP000289857"/>
    </source>
</evidence>
<evidence type="ECO:0000313" key="2">
    <source>
        <dbReference type="EMBL" id="RXR21576.1"/>
    </source>
</evidence>
<keyword evidence="3" id="KW-1185">Reference proteome</keyword>
<dbReference type="OrthoDB" id="1114455at2"/>
<dbReference type="AlphaFoldDB" id="A0A4Q1K786"/>
<proteinExistence type="predicted"/>
<dbReference type="Proteomes" id="UP000289857">
    <property type="component" value="Unassembled WGS sequence"/>
</dbReference>
<reference evidence="3" key="1">
    <citation type="submission" date="2019-01" db="EMBL/GenBank/DDBJ databases">
        <title>Cytophagaceae bacterium strain CAR-16.</title>
        <authorList>
            <person name="Chen W.-M."/>
        </authorList>
    </citation>
    <scope>NUCLEOTIDE SEQUENCE [LARGE SCALE GENOMIC DNA]</scope>
    <source>
        <strain evidence="3">WWJ-16</strain>
    </source>
</reference>
<feature type="signal peptide" evidence="1">
    <location>
        <begin position="1"/>
        <end position="23"/>
    </location>
</feature>